<dbReference type="InterPro" id="IPR052514">
    <property type="entry name" value="SAM-dependent_MTase"/>
</dbReference>
<keyword evidence="2" id="KW-0808">Transferase</keyword>
<dbReference type="EMBL" id="SGXA01000002">
    <property type="protein sequence ID" value="RZS72220.1"/>
    <property type="molecule type" value="Genomic_DNA"/>
</dbReference>
<name>A0A4Q7MYJ5_9BACT</name>
<dbReference type="Proteomes" id="UP000293874">
    <property type="component" value="Unassembled WGS sequence"/>
</dbReference>
<dbReference type="OrthoDB" id="9785375at2"/>
<dbReference type="GO" id="GO:0032259">
    <property type="term" value="P:methylation"/>
    <property type="evidence" value="ECO:0007669"/>
    <property type="project" value="UniProtKB-KW"/>
</dbReference>
<dbReference type="RefSeq" id="WP_130542659.1">
    <property type="nucleotide sequence ID" value="NZ_CP042431.1"/>
</dbReference>
<dbReference type="SUPFAM" id="SSF53335">
    <property type="entry name" value="S-adenosyl-L-methionine-dependent methyltransferases"/>
    <property type="match status" value="1"/>
</dbReference>
<dbReference type="PANTHER" id="PTHR34203">
    <property type="entry name" value="METHYLTRANSFERASE, FKBM FAMILY PROTEIN"/>
    <property type="match status" value="1"/>
</dbReference>
<proteinExistence type="predicted"/>
<dbReference type="NCBIfam" id="TIGR01444">
    <property type="entry name" value="fkbM_fam"/>
    <property type="match status" value="1"/>
</dbReference>
<evidence type="ECO:0000313" key="3">
    <source>
        <dbReference type="Proteomes" id="UP000293874"/>
    </source>
</evidence>
<accession>A0A4Q7MYJ5</accession>
<dbReference type="InterPro" id="IPR029063">
    <property type="entry name" value="SAM-dependent_MTases_sf"/>
</dbReference>
<reference evidence="2 3" key="1">
    <citation type="submission" date="2019-02" db="EMBL/GenBank/DDBJ databases">
        <title>Genomic Encyclopedia of Type Strains, Phase IV (KMG-IV): sequencing the most valuable type-strain genomes for metagenomic binning, comparative biology and taxonomic classification.</title>
        <authorList>
            <person name="Goeker M."/>
        </authorList>
    </citation>
    <scope>NUCLEOTIDE SEQUENCE [LARGE SCALE GENOMIC DNA]</scope>
    <source>
        <strain evidence="2 3">DSM 18116</strain>
    </source>
</reference>
<dbReference type="AlphaFoldDB" id="A0A4Q7MYJ5"/>
<sequence>MLKLTEFIQNFGFTNGVTNYLKLRYNRTRNVQVRGIKYPISLRPNKFDKYTFKEMFILRDYDIRLPASWGPPSVIIDAGANIGLSAVFFSSKYSDARIFAIEPSDDNYQCLVNNCKPYPNVVPLKSALWPVTETLHVINQGQGLRSYMVEPTQESDDQTALSAVSIRSLQNQFGFTTIDILKIDIEGSEKDLFENADHSWLANTKCLIIELHDRMKEGCSKVFFQAISQYDFSFSMKGENLIFINNNIQ</sequence>
<keyword evidence="3" id="KW-1185">Reference proteome</keyword>
<protein>
    <submittedName>
        <fullName evidence="2">FkbM family methyltransferase</fullName>
    </submittedName>
</protein>
<evidence type="ECO:0000259" key="1">
    <source>
        <dbReference type="Pfam" id="PF05050"/>
    </source>
</evidence>
<dbReference type="GO" id="GO:0008168">
    <property type="term" value="F:methyltransferase activity"/>
    <property type="evidence" value="ECO:0007669"/>
    <property type="project" value="UniProtKB-KW"/>
</dbReference>
<comment type="caution">
    <text evidence="2">The sequence shown here is derived from an EMBL/GenBank/DDBJ whole genome shotgun (WGS) entry which is preliminary data.</text>
</comment>
<organism evidence="2 3">
    <name type="scientific">Pseudobacter ginsenosidimutans</name>
    <dbReference type="NCBI Taxonomy" id="661488"/>
    <lineage>
        <taxon>Bacteria</taxon>
        <taxon>Pseudomonadati</taxon>
        <taxon>Bacteroidota</taxon>
        <taxon>Chitinophagia</taxon>
        <taxon>Chitinophagales</taxon>
        <taxon>Chitinophagaceae</taxon>
        <taxon>Pseudobacter</taxon>
    </lineage>
</organism>
<evidence type="ECO:0000313" key="2">
    <source>
        <dbReference type="EMBL" id="RZS72220.1"/>
    </source>
</evidence>
<dbReference type="Pfam" id="PF05050">
    <property type="entry name" value="Methyltransf_21"/>
    <property type="match status" value="1"/>
</dbReference>
<keyword evidence="2" id="KW-0489">Methyltransferase</keyword>
<dbReference type="PANTHER" id="PTHR34203:SF15">
    <property type="entry name" value="SLL1173 PROTEIN"/>
    <property type="match status" value="1"/>
</dbReference>
<dbReference type="Gene3D" id="3.40.50.150">
    <property type="entry name" value="Vaccinia Virus protein VP39"/>
    <property type="match status" value="1"/>
</dbReference>
<dbReference type="InterPro" id="IPR006342">
    <property type="entry name" value="FkbM_mtfrase"/>
</dbReference>
<feature type="domain" description="Methyltransferase FkbM" evidence="1">
    <location>
        <begin position="77"/>
        <end position="224"/>
    </location>
</feature>
<gene>
    <name evidence="2" type="ORF">EV199_4136</name>
</gene>